<dbReference type="Pfam" id="PF00253">
    <property type="entry name" value="Ribosomal_S14"/>
    <property type="match status" value="1"/>
</dbReference>
<dbReference type="GO" id="GO:0003735">
    <property type="term" value="F:structural constituent of ribosome"/>
    <property type="evidence" value="ECO:0007669"/>
    <property type="project" value="InterPro"/>
</dbReference>
<dbReference type="GeneID" id="24147795"/>
<keyword evidence="5" id="KW-0934">Plastid</keyword>
<name>A0A0B4N4Z2_9ASPA</name>
<geneLocation type="plastid" evidence="5"/>
<gene>
    <name evidence="5" type="primary">rps14</name>
</gene>
<sequence length="99" mass="11793">MGIKGCIQKNNKLKNLVYKYYFIRQSLKKELSKVKSIKEKYKIYKKLQSLPRNSATTRIHRRCFFTGNTRSYFRYFGLSGHIIRKMFNKCLLPGTTRSS</sequence>
<reference evidence="5" key="2">
    <citation type="journal article" date="2015" name="Genome Biol. Evol.">
        <title>Exploring the Limits for Reduction of Plastid Genomes: a Case Study of the Mycoheterotrophic Orchids Epipogium aphyllum and Epipogium roseum.</title>
        <authorList>
            <person name="Schelkunov M."/>
            <person name="Shtratnikova V."/>
            <person name="Nuraliev M."/>
            <person name="Selosse M.A."/>
            <person name="Penin A."/>
            <person name="Logacheva M."/>
        </authorList>
    </citation>
    <scope>NUCLEOTIDE SEQUENCE</scope>
</reference>
<organism evidence="5">
    <name type="scientific">Epipogium roseum</name>
    <dbReference type="NCBI Taxonomy" id="556037"/>
    <lineage>
        <taxon>Eukaryota</taxon>
        <taxon>Viridiplantae</taxon>
        <taxon>Streptophyta</taxon>
        <taxon>Embryophyta</taxon>
        <taxon>Tracheophyta</taxon>
        <taxon>Spermatophyta</taxon>
        <taxon>Magnoliopsida</taxon>
        <taxon>Liliopsida</taxon>
        <taxon>Asparagales</taxon>
        <taxon>Orchidaceae</taxon>
        <taxon>Epidendroideae</taxon>
        <taxon>Nervilieae</taxon>
        <taxon>Epipogiinae</taxon>
        <taxon>Epipogium</taxon>
    </lineage>
</organism>
<dbReference type="AlphaFoldDB" id="A0A0B4N4Z2"/>
<dbReference type="PROSITE" id="PS00527">
    <property type="entry name" value="RIBOSOMAL_S14"/>
    <property type="match status" value="1"/>
</dbReference>
<dbReference type="EMBL" id="KJ772291">
    <property type="protein sequence ID" value="AII40850.1"/>
    <property type="molecule type" value="Genomic_DNA"/>
</dbReference>
<dbReference type="SUPFAM" id="SSF57716">
    <property type="entry name" value="Glucocorticoid receptor-like (DNA-binding domain)"/>
    <property type="match status" value="1"/>
</dbReference>
<evidence type="ECO:0000313" key="5">
    <source>
        <dbReference type="EMBL" id="AII40850.1"/>
    </source>
</evidence>
<comment type="similarity">
    <text evidence="1">Belongs to the universal ribosomal protein uS14 family.</text>
</comment>
<dbReference type="InterPro" id="IPR001209">
    <property type="entry name" value="Ribosomal_uS14"/>
</dbReference>
<proteinExistence type="inferred from homology"/>
<evidence type="ECO:0000256" key="2">
    <source>
        <dbReference type="ARBA" id="ARBA00022980"/>
    </source>
</evidence>
<dbReference type="Gene3D" id="1.10.287.1480">
    <property type="match status" value="1"/>
</dbReference>
<dbReference type="GO" id="GO:0005737">
    <property type="term" value="C:cytoplasm"/>
    <property type="evidence" value="ECO:0007669"/>
    <property type="project" value="UniProtKB-ARBA"/>
</dbReference>
<evidence type="ECO:0000256" key="1">
    <source>
        <dbReference type="ARBA" id="ARBA00009083"/>
    </source>
</evidence>
<dbReference type="PANTHER" id="PTHR19836">
    <property type="entry name" value="30S RIBOSOMAL PROTEIN S14"/>
    <property type="match status" value="1"/>
</dbReference>
<dbReference type="InterPro" id="IPR018271">
    <property type="entry name" value="Ribosomal_uS14_CS"/>
</dbReference>
<dbReference type="GO" id="GO:0015935">
    <property type="term" value="C:small ribosomal subunit"/>
    <property type="evidence" value="ECO:0007669"/>
    <property type="project" value="TreeGrafter"/>
</dbReference>
<keyword evidence="2 5" id="KW-0689">Ribosomal protein</keyword>
<dbReference type="NCBIfam" id="NF006477">
    <property type="entry name" value="PRK08881.1"/>
    <property type="match status" value="1"/>
</dbReference>
<evidence type="ECO:0000256" key="4">
    <source>
        <dbReference type="ARBA" id="ARBA00035514"/>
    </source>
</evidence>
<reference evidence="5" key="1">
    <citation type="submission" date="2014-05" db="EMBL/GenBank/DDBJ databases">
        <authorList>
            <person name="Logacheva M.D."/>
        </authorList>
    </citation>
    <scope>NUCLEOTIDE SEQUENCE</scope>
</reference>
<dbReference type="GO" id="GO:0006412">
    <property type="term" value="P:translation"/>
    <property type="evidence" value="ECO:0007669"/>
    <property type="project" value="InterPro"/>
</dbReference>
<evidence type="ECO:0000256" key="3">
    <source>
        <dbReference type="ARBA" id="ARBA00023274"/>
    </source>
</evidence>
<dbReference type="PANTHER" id="PTHR19836:SF19">
    <property type="entry name" value="SMALL RIBOSOMAL SUBUNIT PROTEIN US14M"/>
    <property type="match status" value="1"/>
</dbReference>
<protein>
    <recommendedName>
        <fullName evidence="4">30S ribosomal protein S14, chloroplastic</fullName>
    </recommendedName>
</protein>
<keyword evidence="3" id="KW-0687">Ribonucleoprotein</keyword>
<accession>A0A0B4N4Z2</accession>
<dbReference type="RefSeq" id="YP_009121240.1">
    <property type="nucleotide sequence ID" value="NC_026448.1"/>
</dbReference>